<comment type="caution">
    <text evidence="5">The sequence shown here is derived from an EMBL/GenBank/DDBJ whole genome shotgun (WGS) entry which is preliminary data.</text>
</comment>
<dbReference type="GO" id="GO:0005737">
    <property type="term" value="C:cytoplasm"/>
    <property type="evidence" value="ECO:0007669"/>
    <property type="project" value="TreeGrafter"/>
</dbReference>
<feature type="region of interest" description="Disordered" evidence="4">
    <location>
        <begin position="111"/>
        <end position="134"/>
    </location>
</feature>
<dbReference type="GO" id="GO:0007399">
    <property type="term" value="P:nervous system development"/>
    <property type="evidence" value="ECO:0007669"/>
    <property type="project" value="InterPro"/>
</dbReference>
<sequence>MIKTLSFSAPQGNQEATNPPEAMAQPYTPAQYPPPPQNGIPAEFAAPHPLPTQDYSGQSRVPEHAMTLYTPTQTHSEPAGTDNSTPTITATTTAPVSVLHHLQTLFSASCQQLDSASSPSERRRFRPARKRREF</sequence>
<dbReference type="GO" id="GO:0003729">
    <property type="term" value="F:mRNA binding"/>
    <property type="evidence" value="ECO:0007669"/>
    <property type="project" value="TreeGrafter"/>
</dbReference>
<dbReference type="InterPro" id="IPR047131">
    <property type="entry name" value="RBFOX1-like"/>
</dbReference>
<evidence type="ECO:0000256" key="4">
    <source>
        <dbReference type="SAM" id="MobiDB-lite"/>
    </source>
</evidence>
<name>A0A5C6NTV3_9TELE</name>
<evidence type="ECO:0000313" key="5">
    <source>
        <dbReference type="EMBL" id="TWW70416.1"/>
    </source>
</evidence>
<keyword evidence="6" id="KW-1185">Reference proteome</keyword>
<accession>A0A5C6NTV3</accession>
<feature type="compositionally biased region" description="Basic residues" evidence="4">
    <location>
        <begin position="123"/>
        <end position="134"/>
    </location>
</feature>
<organism evidence="5 6">
    <name type="scientific">Takifugu flavidus</name>
    <name type="common">sansaifugu</name>
    <dbReference type="NCBI Taxonomy" id="433684"/>
    <lineage>
        <taxon>Eukaryota</taxon>
        <taxon>Metazoa</taxon>
        <taxon>Chordata</taxon>
        <taxon>Craniata</taxon>
        <taxon>Vertebrata</taxon>
        <taxon>Euteleostomi</taxon>
        <taxon>Actinopterygii</taxon>
        <taxon>Neopterygii</taxon>
        <taxon>Teleostei</taxon>
        <taxon>Neoteleostei</taxon>
        <taxon>Acanthomorphata</taxon>
        <taxon>Eupercaria</taxon>
        <taxon>Tetraodontiformes</taxon>
        <taxon>Tetradontoidea</taxon>
        <taxon>Tetraodontidae</taxon>
        <taxon>Takifugu</taxon>
    </lineage>
</organism>
<dbReference type="PANTHER" id="PTHR15597">
    <property type="entry name" value="ATAXIN 2-BINDING PROTEIN 1-RELATED"/>
    <property type="match status" value="1"/>
</dbReference>
<protein>
    <submittedName>
        <fullName evidence="5">RNA binding protein fox-1-like protein 1</fullName>
    </submittedName>
</protein>
<keyword evidence="2" id="KW-0694">RNA-binding</keyword>
<evidence type="ECO:0000256" key="3">
    <source>
        <dbReference type="ARBA" id="ARBA00023242"/>
    </source>
</evidence>
<gene>
    <name evidence="5" type="ORF">D4764_18G0012220</name>
</gene>
<dbReference type="EMBL" id="RHFK02000010">
    <property type="protein sequence ID" value="TWW70416.1"/>
    <property type="molecule type" value="Genomic_DNA"/>
</dbReference>
<feature type="compositionally biased region" description="Polar residues" evidence="4">
    <location>
        <begin position="1"/>
        <end position="17"/>
    </location>
</feature>
<proteinExistence type="predicted"/>
<reference evidence="5 6" key="1">
    <citation type="submission" date="2019-04" db="EMBL/GenBank/DDBJ databases">
        <title>Chromosome genome assembly for Takifugu flavidus.</title>
        <authorList>
            <person name="Xiao S."/>
        </authorList>
    </citation>
    <scope>NUCLEOTIDE SEQUENCE [LARGE SCALE GENOMIC DNA]</scope>
    <source>
        <strain evidence="5">HTHZ2018</strain>
        <tissue evidence="5">Muscle</tissue>
    </source>
</reference>
<keyword evidence="3" id="KW-0539">Nucleus</keyword>
<dbReference type="GO" id="GO:0000381">
    <property type="term" value="P:regulation of alternative mRNA splicing, via spliceosome"/>
    <property type="evidence" value="ECO:0007669"/>
    <property type="project" value="InterPro"/>
</dbReference>
<dbReference type="AlphaFoldDB" id="A0A5C6NTV3"/>
<evidence type="ECO:0000256" key="2">
    <source>
        <dbReference type="ARBA" id="ARBA00022884"/>
    </source>
</evidence>
<feature type="compositionally biased region" description="Polar residues" evidence="4">
    <location>
        <begin position="69"/>
        <end position="84"/>
    </location>
</feature>
<comment type="subcellular location">
    <subcellularLocation>
        <location evidence="1">Nucleus</location>
    </subcellularLocation>
</comment>
<dbReference type="PANTHER" id="PTHR15597:SF25">
    <property type="entry name" value="RNA BINDING PROTEIN FOX-1 HOMOLOG 3"/>
    <property type="match status" value="1"/>
</dbReference>
<evidence type="ECO:0000256" key="1">
    <source>
        <dbReference type="ARBA" id="ARBA00004123"/>
    </source>
</evidence>
<dbReference type="GO" id="GO:0005634">
    <property type="term" value="C:nucleus"/>
    <property type="evidence" value="ECO:0007669"/>
    <property type="project" value="UniProtKB-SubCell"/>
</dbReference>
<feature type="region of interest" description="Disordered" evidence="4">
    <location>
        <begin position="1"/>
        <end position="92"/>
    </location>
</feature>
<evidence type="ECO:0000313" key="6">
    <source>
        <dbReference type="Proteomes" id="UP000324091"/>
    </source>
</evidence>
<dbReference type="Proteomes" id="UP000324091">
    <property type="component" value="Chromosome 18"/>
</dbReference>